<dbReference type="Pfam" id="PF19045">
    <property type="entry name" value="Ligase_CoA_2"/>
    <property type="match status" value="1"/>
</dbReference>
<dbReference type="RefSeq" id="WP_014127883.1">
    <property type="nucleotide sequence ID" value="NC_016070.1"/>
</dbReference>
<dbReference type="eggNOG" id="arCOG01340">
    <property type="taxonomic scope" value="Archaea"/>
</dbReference>
<dbReference type="HOGENOM" id="CLU_007415_2_3_2"/>
<keyword evidence="3" id="KW-0067">ATP-binding</keyword>
<evidence type="ECO:0000256" key="2">
    <source>
        <dbReference type="ARBA" id="ARBA00022741"/>
    </source>
</evidence>
<proteinExistence type="predicted"/>
<evidence type="ECO:0000256" key="3">
    <source>
        <dbReference type="ARBA" id="ARBA00022840"/>
    </source>
</evidence>
<feature type="domain" description="CoA-binding" evidence="4">
    <location>
        <begin position="10"/>
        <end position="108"/>
    </location>
</feature>
<dbReference type="Pfam" id="PF13607">
    <property type="entry name" value="Succ_CoA_lig"/>
    <property type="match status" value="1"/>
</dbReference>
<dbReference type="SUPFAM" id="SSF52210">
    <property type="entry name" value="Succinyl-CoA synthetase domains"/>
    <property type="match status" value="2"/>
</dbReference>
<dbReference type="InterPro" id="IPR036291">
    <property type="entry name" value="NAD(P)-bd_dom_sf"/>
</dbReference>
<dbReference type="PaxDb" id="768679-TTX_2016"/>
<dbReference type="PATRIC" id="fig|768679.9.peg.2041"/>
<dbReference type="OrthoDB" id="18103at2157"/>
<dbReference type="Pfam" id="PF13380">
    <property type="entry name" value="CoA_binding_2"/>
    <property type="match status" value="1"/>
</dbReference>
<dbReference type="GO" id="GO:0043758">
    <property type="term" value="F:acetate-CoA ligase (ADP-forming) activity"/>
    <property type="evidence" value="ECO:0007669"/>
    <property type="project" value="InterPro"/>
</dbReference>
<gene>
    <name evidence="5" type="ordered locus">TTX_2016</name>
</gene>
<dbReference type="SMART" id="SM00881">
    <property type="entry name" value="CoA_binding"/>
    <property type="match status" value="1"/>
</dbReference>
<dbReference type="SUPFAM" id="SSF51735">
    <property type="entry name" value="NAD(P)-binding Rossmann-fold domains"/>
    <property type="match status" value="1"/>
</dbReference>
<evidence type="ECO:0000313" key="5">
    <source>
        <dbReference type="EMBL" id="CCC82630.1"/>
    </source>
</evidence>
<dbReference type="PANTHER" id="PTHR43334">
    <property type="entry name" value="ACETATE--COA LIGASE [ADP-FORMING]"/>
    <property type="match status" value="1"/>
</dbReference>
<protein>
    <submittedName>
        <fullName evidence="5">Succinyl-CoA synthetase alpha subunit</fullName>
    </submittedName>
</protein>
<dbReference type="GO" id="GO:0005524">
    <property type="term" value="F:ATP binding"/>
    <property type="evidence" value="ECO:0007669"/>
    <property type="project" value="UniProtKB-KW"/>
</dbReference>
<dbReference type="InterPro" id="IPR016102">
    <property type="entry name" value="Succinyl-CoA_synth-like"/>
</dbReference>
<keyword evidence="1" id="KW-0436">Ligase</keyword>
<keyword evidence="6" id="KW-1185">Reference proteome</keyword>
<dbReference type="PANTHER" id="PTHR43334:SF2">
    <property type="entry name" value="ACETATE--COA LIGASE [ADP-FORMING]"/>
    <property type="match status" value="1"/>
</dbReference>
<dbReference type="InterPro" id="IPR003781">
    <property type="entry name" value="CoA-bd"/>
</dbReference>
<name>G4RM35_THETK</name>
<dbReference type="Gene3D" id="3.40.50.261">
    <property type="entry name" value="Succinyl-CoA synthetase domains"/>
    <property type="match status" value="2"/>
</dbReference>
<dbReference type="STRING" id="768679.TTX_2016"/>
<dbReference type="Proteomes" id="UP000002654">
    <property type="component" value="Chromosome"/>
</dbReference>
<dbReference type="Gene3D" id="3.40.50.720">
    <property type="entry name" value="NAD(P)-binding Rossmann-like Domain"/>
    <property type="match status" value="1"/>
</dbReference>
<dbReference type="InterPro" id="IPR051538">
    <property type="entry name" value="Acyl-CoA_Synth/Transferase"/>
</dbReference>
<evidence type="ECO:0000313" key="6">
    <source>
        <dbReference type="Proteomes" id="UP000002654"/>
    </source>
</evidence>
<evidence type="ECO:0000259" key="4">
    <source>
        <dbReference type="SMART" id="SM00881"/>
    </source>
</evidence>
<dbReference type="KEGG" id="ttn:TTX_2016"/>
<sequence>MAPDAGLEPLLSPKSVALVGASPKQASVGYVILENLLNRFKGVAYFVNPKYDTVEIAGRQVKFYKSLSEIPEPVDLVVIAVPAQVVPQVLEEAGKRGVKAAVIISSGFAEVGNKDLEDEVKAIGKMYGIRILGPNCLGVYNAFNGLDTVFLPTDRAGRPPAGPLALISQSGAVAASIMDWAARRQIGLSIMVNYGNKADVDDVELLRYFGQDDRIKVITIYLEGFRYPREATGFLEVAKEVVKKKPIIAYKAGRTSAAQRAVRSHTAALAGSYEMYKGLFRQAGIIEASNIREMFDMAKALASQPLPRGRRVLVLTDSGGMGIQAVDSLESLGLEVPEVPESIRRDLKRELLPFSALGNPVDVTGSATDQHYKVVLEALLPTAFFDMALVITLMQVPGLTQNLAEYIIDAKRFKKPIAVVNFGGSELVQTFTKTLEEAEIPTYSTPDRAAKALWALYEYAKIRRVVRT</sequence>
<dbReference type="InterPro" id="IPR032875">
    <property type="entry name" value="Succ_CoA_lig_flav_dom"/>
</dbReference>
<evidence type="ECO:0000256" key="1">
    <source>
        <dbReference type="ARBA" id="ARBA00022598"/>
    </source>
</evidence>
<keyword evidence="2" id="KW-0547">Nucleotide-binding</keyword>
<dbReference type="EMBL" id="FN869859">
    <property type="protein sequence ID" value="CCC82630.1"/>
    <property type="molecule type" value="Genomic_DNA"/>
</dbReference>
<dbReference type="AlphaFoldDB" id="G4RM35"/>
<dbReference type="GeneID" id="11262905"/>
<accession>G4RM35</accession>
<reference evidence="5 6" key="1">
    <citation type="journal article" date="2011" name="PLoS ONE">
        <title>The complete genome sequence of Thermoproteus tenax: a physiologically versatile member of the Crenarchaeota.</title>
        <authorList>
            <person name="Siebers B."/>
            <person name="Zaparty M."/>
            <person name="Raddatz G."/>
            <person name="Tjaden B."/>
            <person name="Albers S.V."/>
            <person name="Bell S.D."/>
            <person name="Blombach F."/>
            <person name="Kletzin A."/>
            <person name="Kyrpides N."/>
            <person name="Lanz C."/>
            <person name="Plagens A."/>
            <person name="Rampp M."/>
            <person name="Rosinus A."/>
            <person name="von Jan M."/>
            <person name="Makarova K.S."/>
            <person name="Klenk H.P."/>
            <person name="Schuster S.C."/>
            <person name="Hensel R."/>
        </authorList>
    </citation>
    <scope>NUCLEOTIDE SEQUENCE [LARGE SCALE GENOMIC DNA]</scope>
    <source>
        <strain evidence="6">ATCC 35583 / DSM 2078 / JCM 9277 / NBRC 100435 / Kra 1</strain>
    </source>
</reference>
<organism evidence="5 6">
    <name type="scientific">Thermoproteus tenax (strain ATCC 35583 / DSM 2078 / JCM 9277 / NBRC 100435 / Kra 1)</name>
    <dbReference type="NCBI Taxonomy" id="768679"/>
    <lineage>
        <taxon>Archaea</taxon>
        <taxon>Thermoproteota</taxon>
        <taxon>Thermoprotei</taxon>
        <taxon>Thermoproteales</taxon>
        <taxon>Thermoproteaceae</taxon>
        <taxon>Thermoproteus</taxon>
    </lineage>
</organism>
<dbReference type="InterPro" id="IPR043938">
    <property type="entry name" value="Ligase_CoA_dom"/>
</dbReference>